<dbReference type="GO" id="GO:0006520">
    <property type="term" value="P:amino acid metabolic process"/>
    <property type="evidence" value="ECO:0007669"/>
    <property type="project" value="InterPro"/>
</dbReference>
<dbReference type="Proteomes" id="UP000578449">
    <property type="component" value="Unassembled WGS sequence"/>
</dbReference>
<dbReference type="Gene3D" id="3.40.50.10860">
    <property type="entry name" value="Leucine Dehydrogenase, chain A, domain 1"/>
    <property type="match status" value="1"/>
</dbReference>
<feature type="domain" description="Glutamate/phenylalanine/leucine/valine/L-tryptophan dehydrogenase C-terminal" evidence="7">
    <location>
        <begin position="149"/>
        <end position="356"/>
    </location>
</feature>
<evidence type="ECO:0000256" key="1">
    <source>
        <dbReference type="ARBA" id="ARBA00006382"/>
    </source>
</evidence>
<dbReference type="EC" id="1.4.1.9" evidence="8"/>
<feature type="binding site" evidence="5">
    <location>
        <begin position="185"/>
        <end position="190"/>
    </location>
    <ligand>
        <name>NAD(+)</name>
        <dbReference type="ChEBI" id="CHEBI:57540"/>
    </ligand>
</feature>
<keyword evidence="9" id="KW-1185">Reference proteome</keyword>
<dbReference type="SMART" id="SM00839">
    <property type="entry name" value="ELFV_dehydrog"/>
    <property type="match status" value="1"/>
</dbReference>
<dbReference type="InterPro" id="IPR006096">
    <property type="entry name" value="Glu/Leu/Phe/Val/Trp_DH_C"/>
</dbReference>
<gene>
    <name evidence="8" type="ORF">HNP84_005428</name>
</gene>
<organism evidence="8 9">
    <name type="scientific">Thermocatellispora tengchongensis</name>
    <dbReference type="NCBI Taxonomy" id="1073253"/>
    <lineage>
        <taxon>Bacteria</taxon>
        <taxon>Bacillati</taxon>
        <taxon>Actinomycetota</taxon>
        <taxon>Actinomycetes</taxon>
        <taxon>Streptosporangiales</taxon>
        <taxon>Streptosporangiaceae</taxon>
        <taxon>Thermocatellispora</taxon>
    </lineage>
</organism>
<dbReference type="InterPro" id="IPR046346">
    <property type="entry name" value="Aminoacid_DH-like_N_sf"/>
</dbReference>
<dbReference type="PANTHER" id="PTHR42722:SF1">
    <property type="entry name" value="VALINE DEHYDROGENASE"/>
    <property type="match status" value="1"/>
</dbReference>
<evidence type="ECO:0000256" key="2">
    <source>
        <dbReference type="ARBA" id="ARBA00023002"/>
    </source>
</evidence>
<dbReference type="InterPro" id="IPR006097">
    <property type="entry name" value="Glu/Leu/Phe/Val/Trp_DH_dimer"/>
</dbReference>
<evidence type="ECO:0000313" key="8">
    <source>
        <dbReference type="EMBL" id="MBB5135684.1"/>
    </source>
</evidence>
<dbReference type="Gene3D" id="3.40.50.720">
    <property type="entry name" value="NAD(P)-binding Rossmann-like Domain"/>
    <property type="match status" value="1"/>
</dbReference>
<dbReference type="GO" id="GO:0000166">
    <property type="term" value="F:nucleotide binding"/>
    <property type="evidence" value="ECO:0007669"/>
    <property type="project" value="UniProtKB-KW"/>
</dbReference>
<dbReference type="Pfam" id="PF02812">
    <property type="entry name" value="ELFV_dehydrog_N"/>
    <property type="match status" value="1"/>
</dbReference>
<keyword evidence="2 6" id="KW-0560">Oxidoreductase</keyword>
<name>A0A840P324_9ACTN</name>
<proteinExistence type="inferred from homology"/>
<dbReference type="InterPro" id="IPR006095">
    <property type="entry name" value="Glu/Leu/Phe/Val/Trp_DH"/>
</dbReference>
<dbReference type="EMBL" id="JACHGN010000011">
    <property type="protein sequence ID" value="MBB5135684.1"/>
    <property type="molecule type" value="Genomic_DNA"/>
</dbReference>
<dbReference type="Pfam" id="PF00208">
    <property type="entry name" value="ELFV_dehydrog"/>
    <property type="match status" value="1"/>
</dbReference>
<evidence type="ECO:0000259" key="7">
    <source>
        <dbReference type="SMART" id="SM00839"/>
    </source>
</evidence>
<accession>A0A840P324</accession>
<sequence>MIWGFDGMPALDHEQVLIRTGPRSRLPVIVAVHSSTLGQAVGGCRLWRYADWQDGLADALRLSAGMTAKCAVAGLANGGGKTVVAVPPGAELDAATRRAVLDDVADAIASLDGAYATGPDVGTTPEDMAVIGERTPHVFCRPAQHGGSGDSSPATALGTLAALRAVSRRLYGTRALTGVRLSLVGLGSVGMRLARLLADEGADLLVSDIDPAKRAAGEELGATWASPEHALTADTDILVPAALGGILTGDVVPRLRCSAVVGPANNQLATADVAGLLHRRGIVWVPDYVVSAGGVINALTLELHHETPDVARQRVEAIEHTVADLFGTAEQRQVTLAQAATELARLRLGTPPAALRPASA</sequence>
<evidence type="ECO:0000256" key="6">
    <source>
        <dbReference type="RuleBase" id="RU004417"/>
    </source>
</evidence>
<dbReference type="PANTHER" id="PTHR42722">
    <property type="entry name" value="LEUCINE DEHYDROGENASE"/>
    <property type="match status" value="1"/>
</dbReference>
<protein>
    <submittedName>
        <fullName evidence="8">Leucine dehydrogenase</fullName>
        <ecNumber evidence="8">1.4.1.9</ecNumber>
    </submittedName>
</protein>
<evidence type="ECO:0000256" key="5">
    <source>
        <dbReference type="PIRSR" id="PIRSR000188-2"/>
    </source>
</evidence>
<dbReference type="SUPFAM" id="SSF51735">
    <property type="entry name" value="NAD(P)-binding Rossmann-fold domains"/>
    <property type="match status" value="1"/>
</dbReference>
<dbReference type="GO" id="GO:0050049">
    <property type="term" value="F:L-leucine dehydrogenase activity"/>
    <property type="evidence" value="ECO:0007669"/>
    <property type="project" value="UniProtKB-EC"/>
</dbReference>
<comment type="caution">
    <text evidence="8">The sequence shown here is derived from an EMBL/GenBank/DDBJ whole genome shotgun (WGS) entry which is preliminary data.</text>
</comment>
<dbReference type="PRINTS" id="PR00082">
    <property type="entry name" value="GLFDHDRGNASE"/>
</dbReference>
<keyword evidence="3 5" id="KW-0520">NAD</keyword>
<dbReference type="RefSeq" id="WP_221336765.1">
    <property type="nucleotide sequence ID" value="NZ_BAABIX010000064.1"/>
</dbReference>
<evidence type="ECO:0000256" key="4">
    <source>
        <dbReference type="PIRSR" id="PIRSR000188-1"/>
    </source>
</evidence>
<dbReference type="CDD" id="cd01075">
    <property type="entry name" value="NAD_bind_Leu_Phe_Val_DH"/>
    <property type="match status" value="1"/>
</dbReference>
<dbReference type="SUPFAM" id="SSF53223">
    <property type="entry name" value="Aminoacid dehydrogenase-like, N-terminal domain"/>
    <property type="match status" value="1"/>
</dbReference>
<reference evidence="8 9" key="1">
    <citation type="submission" date="2020-08" db="EMBL/GenBank/DDBJ databases">
        <title>Genomic Encyclopedia of Type Strains, Phase IV (KMG-IV): sequencing the most valuable type-strain genomes for metagenomic binning, comparative biology and taxonomic classification.</title>
        <authorList>
            <person name="Goeker M."/>
        </authorList>
    </citation>
    <scope>NUCLEOTIDE SEQUENCE [LARGE SCALE GENOMIC DNA]</scope>
    <source>
        <strain evidence="8 9">DSM 45615</strain>
    </source>
</reference>
<dbReference type="InterPro" id="IPR016211">
    <property type="entry name" value="Glu/Phe/Leu/Val/Trp_DH_bac/arc"/>
</dbReference>
<evidence type="ECO:0000256" key="3">
    <source>
        <dbReference type="ARBA" id="ARBA00023027"/>
    </source>
</evidence>
<dbReference type="PIRSF" id="PIRSF000188">
    <property type="entry name" value="Phe_leu_dh"/>
    <property type="match status" value="1"/>
</dbReference>
<keyword evidence="5" id="KW-0547">Nucleotide-binding</keyword>
<dbReference type="AlphaFoldDB" id="A0A840P324"/>
<evidence type="ECO:0000313" key="9">
    <source>
        <dbReference type="Proteomes" id="UP000578449"/>
    </source>
</evidence>
<comment type="similarity">
    <text evidence="1 6">Belongs to the Glu/Leu/Phe/Val dehydrogenases family.</text>
</comment>
<feature type="active site" description="Proton donor/acceptor" evidence="4">
    <location>
        <position position="81"/>
    </location>
</feature>
<dbReference type="InterPro" id="IPR036291">
    <property type="entry name" value="NAD(P)-bd_dom_sf"/>
</dbReference>